<reference evidence="1" key="2">
    <citation type="journal article" date="2015" name="Fish Shellfish Immunol.">
        <title>Early steps in the European eel (Anguilla anguilla)-Vibrio vulnificus interaction in the gills: Role of the RtxA13 toxin.</title>
        <authorList>
            <person name="Callol A."/>
            <person name="Pajuelo D."/>
            <person name="Ebbesson L."/>
            <person name="Teles M."/>
            <person name="MacKenzie S."/>
            <person name="Amaro C."/>
        </authorList>
    </citation>
    <scope>NUCLEOTIDE SEQUENCE</scope>
</reference>
<dbReference type="EMBL" id="GBXM01038086">
    <property type="protein sequence ID" value="JAH70491.1"/>
    <property type="molecule type" value="Transcribed_RNA"/>
</dbReference>
<proteinExistence type="predicted"/>
<evidence type="ECO:0000313" key="1">
    <source>
        <dbReference type="EMBL" id="JAH70491.1"/>
    </source>
</evidence>
<dbReference type="AlphaFoldDB" id="A0A0E9UXM1"/>
<protein>
    <submittedName>
        <fullName evidence="1">Uncharacterized protein</fullName>
    </submittedName>
</protein>
<reference evidence="1" key="1">
    <citation type="submission" date="2014-11" db="EMBL/GenBank/DDBJ databases">
        <authorList>
            <person name="Amaro Gonzalez C."/>
        </authorList>
    </citation>
    <scope>NUCLEOTIDE SEQUENCE</scope>
</reference>
<organism evidence="1">
    <name type="scientific">Anguilla anguilla</name>
    <name type="common">European freshwater eel</name>
    <name type="synonym">Muraena anguilla</name>
    <dbReference type="NCBI Taxonomy" id="7936"/>
    <lineage>
        <taxon>Eukaryota</taxon>
        <taxon>Metazoa</taxon>
        <taxon>Chordata</taxon>
        <taxon>Craniata</taxon>
        <taxon>Vertebrata</taxon>
        <taxon>Euteleostomi</taxon>
        <taxon>Actinopterygii</taxon>
        <taxon>Neopterygii</taxon>
        <taxon>Teleostei</taxon>
        <taxon>Anguilliformes</taxon>
        <taxon>Anguillidae</taxon>
        <taxon>Anguilla</taxon>
    </lineage>
</organism>
<sequence length="56" mass="6231">MPKCKCCRQSRTIKGFSASLNCACYSYTTVLRLNHQNSYFIIIKTLGGVLKVTKAA</sequence>
<accession>A0A0E9UXM1</accession>
<name>A0A0E9UXM1_ANGAN</name>